<evidence type="ECO:0000256" key="5">
    <source>
        <dbReference type="ARBA" id="ARBA00023002"/>
    </source>
</evidence>
<keyword evidence="5" id="KW-0560">Oxidoreductase</keyword>
<dbReference type="EMBL" id="LVCJ01000050">
    <property type="protein sequence ID" value="OAL33444.1"/>
    <property type="molecule type" value="Genomic_DNA"/>
</dbReference>
<dbReference type="AlphaFoldDB" id="A0A178CW14"/>
<dbReference type="InterPro" id="IPR013149">
    <property type="entry name" value="ADH-like_C"/>
</dbReference>
<dbReference type="SUPFAM" id="SSF50129">
    <property type="entry name" value="GroES-like"/>
    <property type="match status" value="1"/>
</dbReference>
<feature type="domain" description="Enoyl reductase (ER)" evidence="7">
    <location>
        <begin position="22"/>
        <end position="350"/>
    </location>
</feature>
<evidence type="ECO:0000256" key="1">
    <source>
        <dbReference type="ARBA" id="ARBA00001947"/>
    </source>
</evidence>
<dbReference type="Pfam" id="PF08240">
    <property type="entry name" value="ADH_N"/>
    <property type="match status" value="1"/>
</dbReference>
<organism evidence="8 9">
    <name type="scientific">Fonsecaea nubica</name>
    <dbReference type="NCBI Taxonomy" id="856822"/>
    <lineage>
        <taxon>Eukaryota</taxon>
        <taxon>Fungi</taxon>
        <taxon>Dikarya</taxon>
        <taxon>Ascomycota</taxon>
        <taxon>Pezizomycotina</taxon>
        <taxon>Eurotiomycetes</taxon>
        <taxon>Chaetothyriomycetidae</taxon>
        <taxon>Chaetothyriales</taxon>
        <taxon>Herpotrichiellaceae</taxon>
        <taxon>Fonsecaea</taxon>
    </lineage>
</organism>
<keyword evidence="6" id="KW-0520">NAD</keyword>
<dbReference type="Gene3D" id="3.40.50.720">
    <property type="entry name" value="NAD(P)-binding Rossmann-like Domain"/>
    <property type="match status" value="1"/>
</dbReference>
<dbReference type="OrthoDB" id="1560166at2759"/>
<name>A0A178CW14_9EURO</name>
<dbReference type="GO" id="GO:0005737">
    <property type="term" value="C:cytoplasm"/>
    <property type="evidence" value="ECO:0007669"/>
    <property type="project" value="TreeGrafter"/>
</dbReference>
<dbReference type="SUPFAM" id="SSF51735">
    <property type="entry name" value="NAD(P)-binding Rossmann-fold domains"/>
    <property type="match status" value="1"/>
</dbReference>
<dbReference type="GO" id="GO:0004022">
    <property type="term" value="F:alcohol dehydrogenase (NAD+) activity"/>
    <property type="evidence" value="ECO:0007669"/>
    <property type="project" value="TreeGrafter"/>
</dbReference>
<evidence type="ECO:0000256" key="6">
    <source>
        <dbReference type="ARBA" id="ARBA00023027"/>
    </source>
</evidence>
<dbReference type="Pfam" id="PF00107">
    <property type="entry name" value="ADH_zinc_N"/>
    <property type="match status" value="1"/>
</dbReference>
<comment type="similarity">
    <text evidence="2">Belongs to the zinc-containing alcohol dehydrogenase family.</text>
</comment>
<dbReference type="InterPro" id="IPR020843">
    <property type="entry name" value="ER"/>
</dbReference>
<dbReference type="PANTHER" id="PTHR42940">
    <property type="entry name" value="ALCOHOL DEHYDROGENASE 1-RELATED"/>
    <property type="match status" value="1"/>
</dbReference>
<dbReference type="Proteomes" id="UP000185904">
    <property type="component" value="Unassembled WGS sequence"/>
</dbReference>
<evidence type="ECO:0000256" key="3">
    <source>
        <dbReference type="ARBA" id="ARBA00022723"/>
    </source>
</evidence>
<evidence type="ECO:0000313" key="9">
    <source>
        <dbReference type="Proteomes" id="UP000185904"/>
    </source>
</evidence>
<evidence type="ECO:0000259" key="7">
    <source>
        <dbReference type="SMART" id="SM00829"/>
    </source>
</evidence>
<keyword evidence="9" id="KW-1185">Reference proteome</keyword>
<evidence type="ECO:0000313" key="8">
    <source>
        <dbReference type="EMBL" id="OAL33444.1"/>
    </source>
</evidence>
<gene>
    <name evidence="8" type="ORF">AYO20_07300</name>
</gene>
<keyword evidence="4" id="KW-0862">Zinc</keyword>
<dbReference type="InterPro" id="IPR036291">
    <property type="entry name" value="NAD(P)-bd_dom_sf"/>
</dbReference>
<dbReference type="RefSeq" id="XP_022498456.1">
    <property type="nucleotide sequence ID" value="XM_022645586.1"/>
</dbReference>
<accession>A0A178CW14</accession>
<dbReference type="PANTHER" id="PTHR42940:SF2">
    <property type="entry name" value="DEHYDROGENASE FAMILY OXIDOREDUCTASE, PUTATIVE (JCVI)-RELATED"/>
    <property type="match status" value="1"/>
</dbReference>
<dbReference type="FunFam" id="3.40.50.720:FF:000039">
    <property type="entry name" value="Alcohol dehydrogenase AdhP"/>
    <property type="match status" value="1"/>
</dbReference>
<comment type="caution">
    <text evidence="8">The sequence shown here is derived from an EMBL/GenBank/DDBJ whole genome shotgun (WGS) entry which is preliminary data.</text>
</comment>
<proteinExistence type="inferred from homology"/>
<protein>
    <recommendedName>
        <fullName evidence="7">Enoyl reductase (ER) domain-containing protein</fullName>
    </recommendedName>
</protein>
<dbReference type="GO" id="GO:0046872">
    <property type="term" value="F:metal ion binding"/>
    <property type="evidence" value="ECO:0007669"/>
    <property type="project" value="UniProtKB-KW"/>
</dbReference>
<comment type="cofactor">
    <cofactor evidence="1">
        <name>Zn(2+)</name>
        <dbReference type="ChEBI" id="CHEBI:29105"/>
    </cofactor>
</comment>
<evidence type="ECO:0000256" key="2">
    <source>
        <dbReference type="ARBA" id="ARBA00008072"/>
    </source>
</evidence>
<sequence length="359" mass="37419">MGSMGADLPQTAPAAVLTGAYGEPYTIKDVPIPVPRPHDALVELEYSGVCHGDVYARDGGGPAPKDPVRPLTGGHEGVGRIVAMGTEGLDGFKVGDVVGIAWRSSVCGTCQACQAGSENHCFNQKITGAHVDGTFQRYISFPTSQLVPVPSGVSLPSVCPILCAGVTAYAALRRMDPQPGKWCVVVGGAGGLGHLAIQYARAMGLKVLAIDGGAPEKQRFCAKMGADVFVDFTAPGLVETIVDRTGGGADYILVLSPHQSSYDAAGGYARFGAQIMAIGIGNLHMSLRPLLKKDLLVRSNQTGTKADMKEALALFAAGKVVPELEVVELGDINGALDRIKRGDVMGKLVADLRGPTKER</sequence>
<reference evidence="8 9" key="1">
    <citation type="submission" date="2016-03" db="EMBL/GenBank/DDBJ databases">
        <title>The draft genome sequence of Fonsecaea nubica causative agent of cutaneous subcutaneous infection in human host.</title>
        <authorList>
            <person name="Costa F."/>
            <person name="Sybren D.H."/>
            <person name="Raittz R.T."/>
            <person name="Weiss V.A."/>
            <person name="Leao A.C."/>
            <person name="Gomes R."/>
            <person name="De Souza E.M."/>
            <person name="Pedrosa F.O."/>
            <person name="Steffens M.B."/>
            <person name="Bombassaro A."/>
            <person name="Tadra-Sfeir M.Z."/>
            <person name="Moreno L.F."/>
            <person name="Najafzadeh M.J."/>
            <person name="Felipe M.S."/>
            <person name="Teixeira M."/>
            <person name="Sun J."/>
            <person name="Xi L."/>
            <person name="Castro M.A."/>
            <person name="Vicente V.A."/>
        </authorList>
    </citation>
    <scope>NUCLEOTIDE SEQUENCE [LARGE SCALE GENOMIC DNA]</scope>
    <source>
        <strain evidence="8 9">CBS 269.64</strain>
    </source>
</reference>
<dbReference type="GeneID" id="34590712"/>
<evidence type="ECO:0000256" key="4">
    <source>
        <dbReference type="ARBA" id="ARBA00022833"/>
    </source>
</evidence>
<dbReference type="SMART" id="SM00829">
    <property type="entry name" value="PKS_ER"/>
    <property type="match status" value="1"/>
</dbReference>
<keyword evidence="3" id="KW-0479">Metal-binding</keyword>
<dbReference type="Gene3D" id="3.90.180.10">
    <property type="entry name" value="Medium-chain alcohol dehydrogenases, catalytic domain"/>
    <property type="match status" value="1"/>
</dbReference>
<dbReference type="InterPro" id="IPR013154">
    <property type="entry name" value="ADH-like_N"/>
</dbReference>
<dbReference type="InterPro" id="IPR011032">
    <property type="entry name" value="GroES-like_sf"/>
</dbReference>